<reference evidence="1 2" key="1">
    <citation type="submission" date="2014-04" db="EMBL/GenBank/DDBJ databases">
        <title>Complete genomic sequence of Propionibacterium acnes bacteriophage 2012-15.</title>
        <authorList>
            <person name="Song H."/>
            <person name="Lee W."/>
            <person name="Kim S."/>
            <person name="Kim J."/>
        </authorList>
    </citation>
    <scope>NUCLEOTIDE SEQUENCE [LARGE SCALE GENOMIC DNA]</scope>
</reference>
<dbReference type="KEGG" id="vg:24649833"/>
<dbReference type="RefSeq" id="YP_009151461.1">
    <property type="nucleotide sequence ID" value="NC_027371.1"/>
</dbReference>
<dbReference type="GeneID" id="24649833"/>
<dbReference type="OrthoDB" id="13724at10239"/>
<evidence type="ECO:0000313" key="1">
    <source>
        <dbReference type="EMBL" id="AID18036.1"/>
    </source>
</evidence>
<sequence>MTSFPYGETVVMLQPTVRVDDLGDKVEDWSKPVETVFHHVAIYSSLSQEDDAAGRDSDYEHWSMLFKQPVVGADYRCRWRIRGVVWEADGSPVVWHHPMSGWDAGTQIHVKRKKG</sequence>
<dbReference type="Proteomes" id="UP000031092">
    <property type="component" value="Segment"/>
</dbReference>
<accession>A0A0A7CHK8</accession>
<protein>
    <recommendedName>
        <fullName evidence="3">Head-to-tail stopper</fullName>
    </recommendedName>
</protein>
<name>A0A0A7CHK8_9CAUD</name>
<organism evidence="1 2">
    <name type="scientific">Propionibacterium phage Pacnes 2012-15</name>
    <dbReference type="NCBI Taxonomy" id="1498188"/>
    <lineage>
        <taxon>Viruses</taxon>
        <taxon>Duplodnaviria</taxon>
        <taxon>Heunggongvirae</taxon>
        <taxon>Uroviricota</taxon>
        <taxon>Caudoviricetes</taxon>
        <taxon>Pahexavirus</taxon>
        <taxon>Pahexavirus pacnes201215</taxon>
    </lineage>
</organism>
<dbReference type="EMBL" id="KJ722067">
    <property type="protein sequence ID" value="AID18036.1"/>
    <property type="molecule type" value="Genomic_DNA"/>
</dbReference>
<proteinExistence type="predicted"/>
<evidence type="ECO:0008006" key="3">
    <source>
        <dbReference type="Google" id="ProtNLM"/>
    </source>
</evidence>
<evidence type="ECO:0000313" key="2">
    <source>
        <dbReference type="Proteomes" id="UP000031092"/>
    </source>
</evidence>
<keyword evidence="2" id="KW-1185">Reference proteome</keyword>